<dbReference type="AlphaFoldDB" id="A0A951QDR0"/>
<feature type="domain" description="Response regulatory" evidence="9">
    <location>
        <begin position="5"/>
        <end position="120"/>
    </location>
</feature>
<dbReference type="InterPro" id="IPR003594">
    <property type="entry name" value="HATPase_dom"/>
</dbReference>
<dbReference type="InterPro" id="IPR011006">
    <property type="entry name" value="CheY-like_superfamily"/>
</dbReference>
<keyword evidence="6" id="KW-0902">Two-component regulatory system</keyword>
<evidence type="ECO:0000313" key="10">
    <source>
        <dbReference type="EMBL" id="MBW4660674.1"/>
    </source>
</evidence>
<feature type="domain" description="Histidine kinase" evidence="8">
    <location>
        <begin position="147"/>
        <end position="363"/>
    </location>
</feature>
<dbReference type="SMART" id="SM00387">
    <property type="entry name" value="HATPase_c"/>
    <property type="match status" value="1"/>
</dbReference>
<dbReference type="EMBL" id="JAHHHD010000024">
    <property type="protein sequence ID" value="MBW4660674.1"/>
    <property type="molecule type" value="Genomic_DNA"/>
</dbReference>
<evidence type="ECO:0000259" key="9">
    <source>
        <dbReference type="PROSITE" id="PS50110"/>
    </source>
</evidence>
<dbReference type="CDD" id="cd00082">
    <property type="entry name" value="HisKA"/>
    <property type="match status" value="1"/>
</dbReference>
<sequence>MVNKRILVVEDEILVAREIEGSLHKIGYCVVGIAASAETALEQIAELQPDLVLVDIVLKGEQDGVYVAQQVRDRFHIPVVYLTAYVDDLTLERAKLTSPFGYILKPFGQHDLRATIEIALAQYQAGLAEKSTIIEDTNSRSFEYLSILSHELRNPLSAIQLSIAMLEDSHYVVDEAKKQQLLYRIQSSADCMNQLIEDVLTMGQTNYDTTLFNPEMTDVVEFCQTLLEPLRWNPDEQHPITFSHNPSCIYANVDQKLLWHLFNNLIGNAIKYSPEVNPILLRLYRRDEAVCFEIQDQGVGILPEDLKYLFQPFRRGRNVGKLPGTGLGLAIAKRVVELHNGKITVDSQVGRGTTFTVNLPLPIDAKITQGG</sequence>
<comment type="caution">
    <text evidence="10">The sequence shown here is derived from an EMBL/GenBank/DDBJ whole genome shotgun (WGS) entry which is preliminary data.</text>
</comment>
<dbReference type="SUPFAM" id="SSF55874">
    <property type="entry name" value="ATPase domain of HSP90 chaperone/DNA topoisomerase II/histidine kinase"/>
    <property type="match status" value="1"/>
</dbReference>
<evidence type="ECO:0000256" key="6">
    <source>
        <dbReference type="ARBA" id="ARBA00023012"/>
    </source>
</evidence>
<name>A0A951QDR0_9CYAN</name>
<dbReference type="Gene3D" id="3.30.565.10">
    <property type="entry name" value="Histidine kinase-like ATPase, C-terminal domain"/>
    <property type="match status" value="1"/>
</dbReference>
<accession>A0A951QDR0</accession>
<dbReference type="InterPro" id="IPR005467">
    <property type="entry name" value="His_kinase_dom"/>
</dbReference>
<dbReference type="EC" id="2.7.13.3" evidence="2"/>
<protein>
    <recommendedName>
        <fullName evidence="2">histidine kinase</fullName>
        <ecNumber evidence="2">2.7.13.3</ecNumber>
    </recommendedName>
</protein>
<dbReference type="InterPro" id="IPR004358">
    <property type="entry name" value="Sig_transdc_His_kin-like_C"/>
</dbReference>
<evidence type="ECO:0000313" key="11">
    <source>
        <dbReference type="Proteomes" id="UP000757435"/>
    </source>
</evidence>
<dbReference type="Gene3D" id="1.10.287.130">
    <property type="match status" value="1"/>
</dbReference>
<dbReference type="Gene3D" id="3.40.50.2300">
    <property type="match status" value="1"/>
</dbReference>
<dbReference type="SUPFAM" id="SSF47384">
    <property type="entry name" value="Homodimeric domain of signal transducing histidine kinase"/>
    <property type="match status" value="1"/>
</dbReference>
<reference evidence="10" key="2">
    <citation type="journal article" date="2022" name="Microbiol. Resour. Announc.">
        <title>Metagenome Sequencing to Explore Phylogenomics of Terrestrial Cyanobacteria.</title>
        <authorList>
            <person name="Ward R.D."/>
            <person name="Stajich J.E."/>
            <person name="Johansen J.R."/>
            <person name="Huntemann M."/>
            <person name="Clum A."/>
            <person name="Foster B."/>
            <person name="Foster B."/>
            <person name="Roux S."/>
            <person name="Palaniappan K."/>
            <person name="Varghese N."/>
            <person name="Mukherjee S."/>
            <person name="Reddy T.B.K."/>
            <person name="Daum C."/>
            <person name="Copeland A."/>
            <person name="Chen I.A."/>
            <person name="Ivanova N.N."/>
            <person name="Kyrpides N.C."/>
            <person name="Shapiro N."/>
            <person name="Eloe-Fadrosh E.A."/>
            <person name="Pietrasiak N."/>
        </authorList>
    </citation>
    <scope>NUCLEOTIDE SEQUENCE</scope>
    <source>
        <strain evidence="10">UHER 2000/2452</strain>
    </source>
</reference>
<evidence type="ECO:0000259" key="8">
    <source>
        <dbReference type="PROSITE" id="PS50109"/>
    </source>
</evidence>
<dbReference type="Proteomes" id="UP000757435">
    <property type="component" value="Unassembled WGS sequence"/>
</dbReference>
<dbReference type="CDD" id="cd17534">
    <property type="entry name" value="REC_DC-like"/>
    <property type="match status" value="1"/>
</dbReference>
<dbReference type="GO" id="GO:0000155">
    <property type="term" value="F:phosphorelay sensor kinase activity"/>
    <property type="evidence" value="ECO:0007669"/>
    <property type="project" value="InterPro"/>
</dbReference>
<comment type="catalytic activity">
    <reaction evidence="1">
        <text>ATP + protein L-histidine = ADP + protein N-phospho-L-histidine.</text>
        <dbReference type="EC" id="2.7.13.3"/>
    </reaction>
</comment>
<keyword evidence="5" id="KW-0418">Kinase</keyword>
<evidence type="ECO:0000256" key="7">
    <source>
        <dbReference type="PROSITE-ProRule" id="PRU00169"/>
    </source>
</evidence>
<dbReference type="InterPro" id="IPR003661">
    <property type="entry name" value="HisK_dim/P_dom"/>
</dbReference>
<dbReference type="InterPro" id="IPR036890">
    <property type="entry name" value="HATPase_C_sf"/>
</dbReference>
<evidence type="ECO:0000256" key="5">
    <source>
        <dbReference type="ARBA" id="ARBA00022777"/>
    </source>
</evidence>
<feature type="modified residue" description="4-aspartylphosphate" evidence="7">
    <location>
        <position position="55"/>
    </location>
</feature>
<dbReference type="Pfam" id="PF00512">
    <property type="entry name" value="HisKA"/>
    <property type="match status" value="1"/>
</dbReference>
<dbReference type="InterPro" id="IPR036097">
    <property type="entry name" value="HisK_dim/P_sf"/>
</dbReference>
<gene>
    <name evidence="10" type="ORF">KME15_18530</name>
</gene>
<evidence type="ECO:0000256" key="1">
    <source>
        <dbReference type="ARBA" id="ARBA00000085"/>
    </source>
</evidence>
<proteinExistence type="predicted"/>
<dbReference type="CDD" id="cd00075">
    <property type="entry name" value="HATPase"/>
    <property type="match status" value="1"/>
</dbReference>
<keyword evidence="4" id="KW-0808">Transferase</keyword>
<dbReference type="PANTHER" id="PTHR43547">
    <property type="entry name" value="TWO-COMPONENT HISTIDINE KINASE"/>
    <property type="match status" value="1"/>
</dbReference>
<evidence type="ECO:0000256" key="2">
    <source>
        <dbReference type="ARBA" id="ARBA00012438"/>
    </source>
</evidence>
<organism evidence="10 11">
    <name type="scientific">Drouetiella hepatica Uher 2000/2452</name>
    <dbReference type="NCBI Taxonomy" id="904376"/>
    <lineage>
        <taxon>Bacteria</taxon>
        <taxon>Bacillati</taxon>
        <taxon>Cyanobacteriota</taxon>
        <taxon>Cyanophyceae</taxon>
        <taxon>Oculatellales</taxon>
        <taxon>Oculatellaceae</taxon>
        <taxon>Drouetiella</taxon>
    </lineage>
</organism>
<dbReference type="PROSITE" id="PS50109">
    <property type="entry name" value="HIS_KIN"/>
    <property type="match status" value="1"/>
</dbReference>
<evidence type="ECO:0000256" key="3">
    <source>
        <dbReference type="ARBA" id="ARBA00022553"/>
    </source>
</evidence>
<dbReference type="Pfam" id="PF00072">
    <property type="entry name" value="Response_reg"/>
    <property type="match status" value="1"/>
</dbReference>
<dbReference type="SMART" id="SM00388">
    <property type="entry name" value="HisKA"/>
    <property type="match status" value="1"/>
</dbReference>
<dbReference type="InterPro" id="IPR001789">
    <property type="entry name" value="Sig_transdc_resp-reg_receiver"/>
</dbReference>
<dbReference type="SUPFAM" id="SSF52172">
    <property type="entry name" value="CheY-like"/>
    <property type="match status" value="1"/>
</dbReference>
<keyword evidence="3 7" id="KW-0597">Phosphoprotein</keyword>
<dbReference type="Pfam" id="PF02518">
    <property type="entry name" value="HATPase_c"/>
    <property type="match status" value="1"/>
</dbReference>
<dbReference type="SMART" id="SM00448">
    <property type="entry name" value="REC"/>
    <property type="match status" value="1"/>
</dbReference>
<evidence type="ECO:0000256" key="4">
    <source>
        <dbReference type="ARBA" id="ARBA00022679"/>
    </source>
</evidence>
<dbReference type="FunFam" id="3.30.565.10:FF:000006">
    <property type="entry name" value="Sensor histidine kinase WalK"/>
    <property type="match status" value="1"/>
</dbReference>
<dbReference type="PRINTS" id="PR00344">
    <property type="entry name" value="BCTRLSENSOR"/>
</dbReference>
<reference evidence="10" key="1">
    <citation type="submission" date="2021-05" db="EMBL/GenBank/DDBJ databases">
        <authorList>
            <person name="Pietrasiak N."/>
            <person name="Ward R."/>
            <person name="Stajich J.E."/>
            <person name="Kurbessoian T."/>
        </authorList>
    </citation>
    <scope>NUCLEOTIDE SEQUENCE</scope>
    <source>
        <strain evidence="10">UHER 2000/2452</strain>
    </source>
</reference>
<dbReference type="PROSITE" id="PS50110">
    <property type="entry name" value="RESPONSE_REGULATORY"/>
    <property type="match status" value="1"/>
</dbReference>
<dbReference type="PANTHER" id="PTHR43547:SF2">
    <property type="entry name" value="HYBRID SIGNAL TRANSDUCTION HISTIDINE KINASE C"/>
    <property type="match status" value="1"/>
</dbReference>